<dbReference type="EMBL" id="BBJS01000017">
    <property type="protein sequence ID" value="GAN13388.1"/>
    <property type="molecule type" value="Genomic_DNA"/>
</dbReference>
<comment type="caution">
    <text evidence="1">The sequence shown here is derived from an EMBL/GenBank/DDBJ whole genome shotgun (WGS) entry which is preliminary data.</text>
</comment>
<organism evidence="1 2">
    <name type="scientific">Sphingomonas paucimobilis NBRC 13935</name>
    <dbReference type="NCBI Taxonomy" id="1219050"/>
    <lineage>
        <taxon>Bacteria</taxon>
        <taxon>Pseudomonadati</taxon>
        <taxon>Pseudomonadota</taxon>
        <taxon>Alphaproteobacteria</taxon>
        <taxon>Sphingomonadales</taxon>
        <taxon>Sphingomonadaceae</taxon>
        <taxon>Sphingomonas</taxon>
    </lineage>
</organism>
<sequence>MRAARMVRGTESRYHADMAERFERHRQPWRPDEIQKLHTLAKKGMALKAIAKALTRSEESVKARAKEDGLSIAKLH</sequence>
<gene>
    <name evidence="1" type="ORF">SP6_17_01060</name>
</gene>
<reference evidence="1 2" key="1">
    <citation type="submission" date="2014-08" db="EMBL/GenBank/DDBJ databases">
        <title>Whole genome shotgun sequence of Sphingomonas paucimobilis NBRC 13935.</title>
        <authorList>
            <person name="Hosoyama A."/>
            <person name="Hashimoto M."/>
            <person name="Hosoyama Y."/>
            <person name="Noguchi M."/>
            <person name="Uohara A."/>
            <person name="Ohji S."/>
            <person name="Katano-Makiyama Y."/>
            <person name="Ichikawa N."/>
            <person name="Kimura A."/>
            <person name="Yamazoe A."/>
            <person name="Fujita N."/>
        </authorList>
    </citation>
    <scope>NUCLEOTIDE SEQUENCE [LARGE SCALE GENOMIC DNA]</scope>
    <source>
        <strain evidence="1 2">NBRC 13935</strain>
    </source>
</reference>
<dbReference type="AlphaFoldDB" id="A0A0C9NF72"/>
<evidence type="ECO:0000313" key="1">
    <source>
        <dbReference type="EMBL" id="GAN13388.1"/>
    </source>
</evidence>
<accession>A0A0C9NF72</accession>
<dbReference type="Proteomes" id="UP000032025">
    <property type="component" value="Unassembled WGS sequence"/>
</dbReference>
<evidence type="ECO:0000313" key="2">
    <source>
        <dbReference type="Proteomes" id="UP000032025"/>
    </source>
</evidence>
<name>A0A0C9NF72_SPHPI</name>
<proteinExistence type="predicted"/>
<protein>
    <submittedName>
        <fullName evidence="1">DNA, contig: SP617</fullName>
    </submittedName>
</protein>
<keyword evidence="2" id="KW-1185">Reference proteome</keyword>